<keyword evidence="1" id="KW-0472">Membrane</keyword>
<protein>
    <recommendedName>
        <fullName evidence="2">START domain-containing protein</fullName>
    </recommendedName>
</protein>
<feature type="domain" description="START" evidence="2">
    <location>
        <begin position="46"/>
        <end position="226"/>
    </location>
</feature>
<dbReference type="PANTHER" id="PTHR19308">
    <property type="entry name" value="PHOSPHATIDYLCHOLINE TRANSFER PROTEIN"/>
    <property type="match status" value="1"/>
</dbReference>
<dbReference type="InterPro" id="IPR002913">
    <property type="entry name" value="START_lipid-bd_dom"/>
</dbReference>
<gene>
    <name evidence="3" type="ORF">MNBD_GAMMA11-2772</name>
</gene>
<keyword evidence="1" id="KW-1133">Transmembrane helix</keyword>
<evidence type="ECO:0000313" key="3">
    <source>
        <dbReference type="EMBL" id="VAW57849.1"/>
    </source>
</evidence>
<dbReference type="Pfam" id="PF01852">
    <property type="entry name" value="START"/>
    <property type="match status" value="1"/>
</dbReference>
<dbReference type="GO" id="GO:0008289">
    <property type="term" value="F:lipid binding"/>
    <property type="evidence" value="ECO:0007669"/>
    <property type="project" value="InterPro"/>
</dbReference>
<name>A0A3B0X8R5_9ZZZZ</name>
<dbReference type="PROSITE" id="PS50848">
    <property type="entry name" value="START"/>
    <property type="match status" value="1"/>
</dbReference>
<proteinExistence type="predicted"/>
<dbReference type="InterPro" id="IPR028347">
    <property type="entry name" value="START_dom_prot"/>
</dbReference>
<dbReference type="GO" id="GO:0005737">
    <property type="term" value="C:cytoplasm"/>
    <property type="evidence" value="ECO:0007669"/>
    <property type="project" value="UniProtKB-ARBA"/>
</dbReference>
<dbReference type="InterPro" id="IPR051213">
    <property type="entry name" value="START_lipid_transfer"/>
</dbReference>
<organism evidence="3">
    <name type="scientific">hydrothermal vent metagenome</name>
    <dbReference type="NCBI Taxonomy" id="652676"/>
    <lineage>
        <taxon>unclassified sequences</taxon>
        <taxon>metagenomes</taxon>
        <taxon>ecological metagenomes</taxon>
    </lineage>
</organism>
<dbReference type="PANTHER" id="PTHR19308:SF14">
    <property type="entry name" value="START DOMAIN-CONTAINING PROTEIN"/>
    <property type="match status" value="1"/>
</dbReference>
<feature type="transmembrane region" description="Helical" evidence="1">
    <location>
        <begin position="16"/>
        <end position="37"/>
    </location>
</feature>
<dbReference type="SMART" id="SM00234">
    <property type="entry name" value="START"/>
    <property type="match status" value="1"/>
</dbReference>
<dbReference type="EMBL" id="UOFG01000002">
    <property type="protein sequence ID" value="VAW57849.1"/>
    <property type="molecule type" value="Genomic_DNA"/>
</dbReference>
<dbReference type="InterPro" id="IPR023393">
    <property type="entry name" value="START-like_dom_sf"/>
</dbReference>
<dbReference type="Gene3D" id="3.30.530.20">
    <property type="match status" value="1"/>
</dbReference>
<keyword evidence="1" id="KW-0812">Transmembrane</keyword>
<dbReference type="SUPFAM" id="SSF55961">
    <property type="entry name" value="Bet v1-like"/>
    <property type="match status" value="1"/>
</dbReference>
<sequence length="228" mass="26723">MRKYIIKNYTTGAADLWRLVSLHMLFALLSMVFVNIAPANTYIKEWRLVKDDEAIQVYVIDVENTDIVKARSVVIVKASLERVKSVLNDISHRHEWVPFLKQSSIIEKYSENSRIEYSLFSAPWPASDRDFVYTLELKTNDAHKHIYEMQSVVTSAMPENSDRIRGEIYESRYILTAIEDELTRVELIYHADPKGWLPDWIINIIQKALPYKILKNLRHRLNEQAQDV</sequence>
<evidence type="ECO:0000259" key="2">
    <source>
        <dbReference type="PROSITE" id="PS50848"/>
    </source>
</evidence>
<reference evidence="3" key="1">
    <citation type="submission" date="2018-06" db="EMBL/GenBank/DDBJ databases">
        <authorList>
            <person name="Zhirakovskaya E."/>
        </authorList>
    </citation>
    <scope>NUCLEOTIDE SEQUENCE</scope>
</reference>
<accession>A0A3B0X8R5</accession>
<evidence type="ECO:0000256" key="1">
    <source>
        <dbReference type="SAM" id="Phobius"/>
    </source>
</evidence>
<dbReference type="PIRSF" id="PIRSF039033">
    <property type="entry name" value="START_dom"/>
    <property type="match status" value="1"/>
</dbReference>
<dbReference type="AlphaFoldDB" id="A0A3B0X8R5"/>